<keyword evidence="2" id="KW-0804">Transcription</keyword>
<dbReference type="InterPro" id="IPR051534">
    <property type="entry name" value="CBASS_pafABC_assoc_protein"/>
</dbReference>
<dbReference type="InterPro" id="IPR057727">
    <property type="entry name" value="WCX_dom"/>
</dbReference>
<name>A0A6I2F9T2_9MICO</name>
<dbReference type="PIRSF" id="PIRSF016838">
    <property type="entry name" value="PafC"/>
    <property type="match status" value="1"/>
</dbReference>
<dbReference type="EMBL" id="WJIF01000003">
    <property type="protein sequence ID" value="MRG59470.1"/>
    <property type="molecule type" value="Genomic_DNA"/>
</dbReference>
<dbReference type="PANTHER" id="PTHR34580">
    <property type="match status" value="1"/>
</dbReference>
<dbReference type="Proteomes" id="UP000431080">
    <property type="component" value="Unassembled WGS sequence"/>
</dbReference>
<dbReference type="PROSITE" id="PS51000">
    <property type="entry name" value="HTH_DEOR_2"/>
    <property type="match status" value="1"/>
</dbReference>
<dbReference type="InterPro" id="IPR013196">
    <property type="entry name" value="HTH_11"/>
</dbReference>
<dbReference type="Pfam" id="PF08279">
    <property type="entry name" value="HTH_11"/>
    <property type="match status" value="1"/>
</dbReference>
<sequence length="359" mass="37522">MRADRLVATLLLMQARGRVTAAQLADELEISVATARRDLEALSSAGVPVYPQPGRGGGWSLLGGGRTDLSGFTAAEARALFLLLGPRAGDSDDAKSALRKILRALPATFRADAEAAAEAVIVRAGGWDTAADASGGAIARTETVRTAAGRLQRAVVDRRVVRFRYTAWGREPRERVVHPLGLVDHTGTWYLLATPHEAGADAWRTYRLDRMDDLDVLDETFEAPAGFSLDDAWAEVALAVDRTRHRASAVVLVAPEAVAEVRGWIGDTELLGAAPGDVGGADAAGSAGRGDGADTADDAGEPGDRRIRLRASAPTEAVLARRLAAWADVAEVVEPASLRAALAAAGAALADRYGVPDAG</sequence>
<accession>A0A6I2F9T2</accession>
<dbReference type="GO" id="GO:0003700">
    <property type="term" value="F:DNA-binding transcription factor activity"/>
    <property type="evidence" value="ECO:0007669"/>
    <property type="project" value="InterPro"/>
</dbReference>
<dbReference type="RefSeq" id="WP_153683960.1">
    <property type="nucleotide sequence ID" value="NZ_WJIF01000003.1"/>
</dbReference>
<organism evidence="5 6">
    <name type="scientific">Agromyces agglutinans</name>
    <dbReference type="NCBI Taxonomy" id="2662258"/>
    <lineage>
        <taxon>Bacteria</taxon>
        <taxon>Bacillati</taxon>
        <taxon>Actinomycetota</taxon>
        <taxon>Actinomycetes</taxon>
        <taxon>Micrococcales</taxon>
        <taxon>Microbacteriaceae</taxon>
        <taxon>Agromyces</taxon>
    </lineage>
</organism>
<dbReference type="PROSITE" id="PS52050">
    <property type="entry name" value="WYL"/>
    <property type="match status" value="1"/>
</dbReference>
<evidence type="ECO:0000313" key="6">
    <source>
        <dbReference type="Proteomes" id="UP000431080"/>
    </source>
</evidence>
<evidence type="ECO:0000256" key="2">
    <source>
        <dbReference type="ARBA" id="ARBA00023163"/>
    </source>
</evidence>
<evidence type="ECO:0000256" key="1">
    <source>
        <dbReference type="ARBA" id="ARBA00023015"/>
    </source>
</evidence>
<proteinExistence type="predicted"/>
<evidence type="ECO:0000259" key="4">
    <source>
        <dbReference type="PROSITE" id="PS51000"/>
    </source>
</evidence>
<dbReference type="Pfam" id="PF13280">
    <property type="entry name" value="WYL"/>
    <property type="match status" value="1"/>
</dbReference>
<dbReference type="InterPro" id="IPR028349">
    <property type="entry name" value="PafC-like"/>
</dbReference>
<dbReference type="InterPro" id="IPR001034">
    <property type="entry name" value="DeoR_HTH"/>
</dbReference>
<comment type="caution">
    <text evidence="5">The sequence shown here is derived from an EMBL/GenBank/DDBJ whole genome shotgun (WGS) entry which is preliminary data.</text>
</comment>
<dbReference type="Gene3D" id="1.10.10.10">
    <property type="entry name" value="Winged helix-like DNA-binding domain superfamily/Winged helix DNA-binding domain"/>
    <property type="match status" value="1"/>
</dbReference>
<dbReference type="AlphaFoldDB" id="A0A6I2F9T2"/>
<protein>
    <submittedName>
        <fullName evidence="5">WYL domain-containing protein</fullName>
    </submittedName>
</protein>
<dbReference type="InterPro" id="IPR036390">
    <property type="entry name" value="WH_DNA-bd_sf"/>
</dbReference>
<keyword evidence="6" id="KW-1185">Reference proteome</keyword>
<dbReference type="InterPro" id="IPR036388">
    <property type="entry name" value="WH-like_DNA-bd_sf"/>
</dbReference>
<evidence type="ECO:0000313" key="5">
    <source>
        <dbReference type="EMBL" id="MRG59470.1"/>
    </source>
</evidence>
<keyword evidence="1" id="KW-0805">Transcription regulation</keyword>
<feature type="domain" description="HTH deoR-type" evidence="4">
    <location>
        <begin position="2"/>
        <end position="67"/>
    </location>
</feature>
<dbReference type="PANTHER" id="PTHR34580:SF1">
    <property type="entry name" value="PROTEIN PAFC"/>
    <property type="match status" value="1"/>
</dbReference>
<dbReference type="SUPFAM" id="SSF46785">
    <property type="entry name" value="Winged helix' DNA-binding domain"/>
    <property type="match status" value="1"/>
</dbReference>
<gene>
    <name evidence="5" type="ORF">GE115_06230</name>
</gene>
<evidence type="ECO:0000256" key="3">
    <source>
        <dbReference type="SAM" id="MobiDB-lite"/>
    </source>
</evidence>
<dbReference type="InterPro" id="IPR026881">
    <property type="entry name" value="WYL_dom"/>
</dbReference>
<feature type="region of interest" description="Disordered" evidence="3">
    <location>
        <begin position="281"/>
        <end position="304"/>
    </location>
</feature>
<dbReference type="Pfam" id="PF25583">
    <property type="entry name" value="WCX"/>
    <property type="match status" value="1"/>
</dbReference>
<reference evidence="5 6" key="1">
    <citation type="submission" date="2019-10" db="EMBL/GenBank/DDBJ databases">
        <authorList>
            <person name="Nie G."/>
            <person name="Ming H."/>
            <person name="Yi B."/>
        </authorList>
    </citation>
    <scope>NUCLEOTIDE SEQUENCE [LARGE SCALE GENOMIC DNA]</scope>
    <source>
        <strain evidence="5 6">CFH 90414</strain>
    </source>
</reference>